<evidence type="ECO:0000313" key="2">
    <source>
        <dbReference type="Proteomes" id="UP000027222"/>
    </source>
</evidence>
<keyword evidence="2" id="KW-1185">Reference proteome</keyword>
<dbReference type="AlphaFoldDB" id="A0A067TH62"/>
<proteinExistence type="predicted"/>
<name>A0A067TH62_GALM3</name>
<dbReference type="Gene3D" id="3.40.50.11350">
    <property type="match status" value="1"/>
</dbReference>
<dbReference type="HOGENOM" id="CLU_014826_0_0_1"/>
<gene>
    <name evidence="1" type="ORF">GALMADRAFT_237772</name>
</gene>
<evidence type="ECO:0000313" key="1">
    <source>
        <dbReference type="EMBL" id="KDR82446.1"/>
    </source>
</evidence>
<accession>A0A067TH62</accession>
<sequence length="510" mass="58024">MSMFASVVKAMPRRSRRIFLLPLLVIGTVLLSLTYFYDPGSWSAVAERFPLGLSITTTGNRTPPSSTTTTGLVDEEEEVLVVDPDYPPSYRALKKQIQDLPQHNLDLPFPEGRNGRYVKFSSEIQLLGWNNVLNERLMDTYLAYKSNRAYVFADYIWKEDYYPWPKEKAIEWPPITPLPALISGPSVGGSWGPNDPAPRSISEKWYEVVCPPERRRIINTHEVKPALVNETGSVVFATWQKILLDAPESCIEIQPASREEDSYPQVFDLWVWGSWKVLSLWDVFSKSPVSQLLGVSPTIERLVESNKAIFMEPKNTATGEEVVTVDPFSRMLAIHLRRGDFKQACLSLSNWNSTFYSWNLLDFLPDKFTPPPGGGWGTNTPENEALYMKHCLPSDEEILQKIRDSRTEYLKAVEEQGRKETLDVLFLLTNDKSGWLDEVKKIMMADGWKVVATSHDLVLDREGKDVAMALDMELARKASVFIGNGWSSFTSNIVHRRLVDGRIPMSNRFY</sequence>
<dbReference type="EMBL" id="KL142369">
    <property type="protein sequence ID" value="KDR82446.1"/>
    <property type="molecule type" value="Genomic_DNA"/>
</dbReference>
<dbReference type="CDD" id="cd11296">
    <property type="entry name" value="O-FucT_like"/>
    <property type="match status" value="1"/>
</dbReference>
<dbReference type="OrthoDB" id="2559662at2759"/>
<organism evidence="1 2">
    <name type="scientific">Galerina marginata (strain CBS 339.88)</name>
    <dbReference type="NCBI Taxonomy" id="685588"/>
    <lineage>
        <taxon>Eukaryota</taxon>
        <taxon>Fungi</taxon>
        <taxon>Dikarya</taxon>
        <taxon>Basidiomycota</taxon>
        <taxon>Agaricomycotina</taxon>
        <taxon>Agaricomycetes</taxon>
        <taxon>Agaricomycetidae</taxon>
        <taxon>Agaricales</taxon>
        <taxon>Agaricineae</taxon>
        <taxon>Strophariaceae</taxon>
        <taxon>Galerina</taxon>
    </lineage>
</organism>
<protein>
    <submittedName>
        <fullName evidence="1">Uncharacterized protein</fullName>
    </submittedName>
</protein>
<dbReference type="Proteomes" id="UP000027222">
    <property type="component" value="Unassembled WGS sequence"/>
</dbReference>
<dbReference type="STRING" id="685588.A0A067TH62"/>
<reference evidence="2" key="1">
    <citation type="journal article" date="2014" name="Proc. Natl. Acad. Sci. U.S.A.">
        <title>Extensive sampling of basidiomycete genomes demonstrates inadequacy of the white-rot/brown-rot paradigm for wood decay fungi.</title>
        <authorList>
            <person name="Riley R."/>
            <person name="Salamov A.A."/>
            <person name="Brown D.W."/>
            <person name="Nagy L.G."/>
            <person name="Floudas D."/>
            <person name="Held B.W."/>
            <person name="Levasseur A."/>
            <person name="Lombard V."/>
            <person name="Morin E."/>
            <person name="Otillar R."/>
            <person name="Lindquist E.A."/>
            <person name="Sun H."/>
            <person name="LaButti K.M."/>
            <person name="Schmutz J."/>
            <person name="Jabbour D."/>
            <person name="Luo H."/>
            <person name="Baker S.E."/>
            <person name="Pisabarro A.G."/>
            <person name="Walton J.D."/>
            <person name="Blanchette R.A."/>
            <person name="Henrissat B."/>
            <person name="Martin F."/>
            <person name="Cullen D."/>
            <person name="Hibbett D.S."/>
            <person name="Grigoriev I.V."/>
        </authorList>
    </citation>
    <scope>NUCLEOTIDE SEQUENCE [LARGE SCALE GENOMIC DNA]</scope>
    <source>
        <strain evidence="2">CBS 339.88</strain>
    </source>
</reference>